<sequence length="8" mass="866">MLGLGNMM</sequence>
<reference evidence="1 2" key="1">
    <citation type="journal article" date="2018" name="Gigascience">
        <title>Genomes of trombidid mites reveal novel predicted allergens and laterally-transferred genes associated with secondary metabolism.</title>
        <authorList>
            <person name="Dong X."/>
            <person name="Chaisiri K."/>
            <person name="Xia D."/>
            <person name="Armstrong S.D."/>
            <person name="Fang Y."/>
            <person name="Donnelly M.J."/>
            <person name="Kadowaki T."/>
            <person name="McGarry J.W."/>
            <person name="Darby A.C."/>
            <person name="Makepeace B.L."/>
        </authorList>
    </citation>
    <scope>NUCLEOTIDE SEQUENCE [LARGE SCALE GENOMIC DNA]</scope>
    <source>
        <strain evidence="1">UoL-WK</strain>
    </source>
</reference>
<protein>
    <submittedName>
        <fullName evidence="1">Uncharacterized protein</fullName>
    </submittedName>
</protein>
<evidence type="ECO:0000313" key="2">
    <source>
        <dbReference type="Proteomes" id="UP000285301"/>
    </source>
</evidence>
<dbReference type="EMBL" id="NCKU01020062">
    <property type="protein sequence ID" value="RWR98646.1"/>
    <property type="molecule type" value="Genomic_DNA"/>
</dbReference>
<gene>
    <name evidence="1" type="ORF">B4U79_11844</name>
</gene>
<keyword evidence="2" id="KW-1185">Reference proteome</keyword>
<comment type="caution">
    <text evidence="1">The sequence shown here is derived from an EMBL/GenBank/DDBJ whole genome shotgun (WGS) entry which is preliminary data.</text>
</comment>
<dbReference type="Proteomes" id="UP000285301">
    <property type="component" value="Unassembled WGS sequence"/>
</dbReference>
<proteinExistence type="predicted"/>
<organism evidence="1 2">
    <name type="scientific">Dinothrombium tinctorium</name>
    <dbReference type="NCBI Taxonomy" id="1965070"/>
    <lineage>
        <taxon>Eukaryota</taxon>
        <taxon>Metazoa</taxon>
        <taxon>Ecdysozoa</taxon>
        <taxon>Arthropoda</taxon>
        <taxon>Chelicerata</taxon>
        <taxon>Arachnida</taxon>
        <taxon>Acari</taxon>
        <taxon>Acariformes</taxon>
        <taxon>Trombidiformes</taxon>
        <taxon>Prostigmata</taxon>
        <taxon>Anystina</taxon>
        <taxon>Parasitengona</taxon>
        <taxon>Trombidioidea</taxon>
        <taxon>Trombidiidae</taxon>
        <taxon>Dinothrombium</taxon>
    </lineage>
</organism>
<name>A0A3S3NG60_9ACAR</name>
<accession>A0A3S3NG60</accession>
<evidence type="ECO:0000313" key="1">
    <source>
        <dbReference type="EMBL" id="RWR98646.1"/>
    </source>
</evidence>